<organism evidence="2 3">
    <name type="scientific">Meganyctiphanes norvegica</name>
    <name type="common">Northern krill</name>
    <name type="synonym">Thysanopoda norvegica</name>
    <dbReference type="NCBI Taxonomy" id="48144"/>
    <lineage>
        <taxon>Eukaryota</taxon>
        <taxon>Metazoa</taxon>
        <taxon>Ecdysozoa</taxon>
        <taxon>Arthropoda</taxon>
        <taxon>Crustacea</taxon>
        <taxon>Multicrustacea</taxon>
        <taxon>Malacostraca</taxon>
        <taxon>Eumalacostraca</taxon>
        <taxon>Eucarida</taxon>
        <taxon>Euphausiacea</taxon>
        <taxon>Euphausiidae</taxon>
        <taxon>Meganyctiphanes</taxon>
    </lineage>
</organism>
<sequence length="249" mass="27708">MLLLQNMQAIKAHICGVICSLFIGVRSIDQCNPECTAANRYASDPYDCHTYYYCADIGTPSGPYRCSETDDIFDISIIPDPDNLYEPCMAYNASLCHPICSPPECHVGCKSPLDVIVDTDRCDTFYLCIPNNEGGFDLHKDLCPVATPYFDGNKCVNDEKDCCNVCVVDCEGIAFGELLPDPFDCLKYYMCMGDGEDAMELECPEGESFDIDIDQCVQGTECEPICSEPVSDRVPDETFWNPTLEIVEF</sequence>
<dbReference type="InterPro" id="IPR036508">
    <property type="entry name" value="Chitin-bd_dom_sf"/>
</dbReference>
<dbReference type="GO" id="GO:0005576">
    <property type="term" value="C:extracellular region"/>
    <property type="evidence" value="ECO:0007669"/>
    <property type="project" value="InterPro"/>
</dbReference>
<dbReference type="AlphaFoldDB" id="A0AAV2RX82"/>
<accession>A0AAV2RX82</accession>
<dbReference type="GO" id="GO:0008061">
    <property type="term" value="F:chitin binding"/>
    <property type="evidence" value="ECO:0007669"/>
    <property type="project" value="InterPro"/>
</dbReference>
<evidence type="ECO:0000259" key="1">
    <source>
        <dbReference type="PROSITE" id="PS50940"/>
    </source>
</evidence>
<dbReference type="SUPFAM" id="SSF57625">
    <property type="entry name" value="Invertebrate chitin-binding proteins"/>
    <property type="match status" value="1"/>
</dbReference>
<protein>
    <recommendedName>
        <fullName evidence="1">Chitin-binding type-2 domain-containing protein</fullName>
    </recommendedName>
</protein>
<dbReference type="SMART" id="SM00494">
    <property type="entry name" value="ChtBD2"/>
    <property type="match status" value="2"/>
</dbReference>
<dbReference type="PROSITE" id="PS50940">
    <property type="entry name" value="CHIT_BIND_II"/>
    <property type="match status" value="1"/>
</dbReference>
<comment type="caution">
    <text evidence="2">The sequence shown here is derived from an EMBL/GenBank/DDBJ whole genome shotgun (WGS) entry which is preliminary data.</text>
</comment>
<dbReference type="Proteomes" id="UP001497623">
    <property type="component" value="Unassembled WGS sequence"/>
</dbReference>
<gene>
    <name evidence="2" type="ORF">MNOR_LOCUS28774</name>
</gene>
<evidence type="ECO:0000313" key="3">
    <source>
        <dbReference type="Proteomes" id="UP001497623"/>
    </source>
</evidence>
<keyword evidence="3" id="KW-1185">Reference proteome</keyword>
<dbReference type="EMBL" id="CAXKWB010032334">
    <property type="protein sequence ID" value="CAL4140962.1"/>
    <property type="molecule type" value="Genomic_DNA"/>
</dbReference>
<dbReference type="Pfam" id="PF01607">
    <property type="entry name" value="CBM_14"/>
    <property type="match status" value="1"/>
</dbReference>
<dbReference type="Gene3D" id="2.170.140.10">
    <property type="entry name" value="Chitin binding domain"/>
    <property type="match status" value="1"/>
</dbReference>
<evidence type="ECO:0000313" key="2">
    <source>
        <dbReference type="EMBL" id="CAL4140962.1"/>
    </source>
</evidence>
<dbReference type="InterPro" id="IPR002557">
    <property type="entry name" value="Chitin-bd_dom"/>
</dbReference>
<name>A0AAV2RX82_MEGNR</name>
<proteinExistence type="predicted"/>
<feature type="domain" description="Chitin-binding type-2" evidence="1">
    <location>
        <begin position="167"/>
        <end position="224"/>
    </location>
</feature>
<reference evidence="2 3" key="1">
    <citation type="submission" date="2024-05" db="EMBL/GenBank/DDBJ databases">
        <authorList>
            <person name="Wallberg A."/>
        </authorList>
    </citation>
    <scope>NUCLEOTIDE SEQUENCE [LARGE SCALE GENOMIC DNA]</scope>
</reference>